<dbReference type="InterPro" id="IPR041657">
    <property type="entry name" value="HTH_17"/>
</dbReference>
<dbReference type="SUPFAM" id="SSF46955">
    <property type="entry name" value="Putative DNA-binding domain"/>
    <property type="match status" value="1"/>
</dbReference>
<reference evidence="2 3" key="1">
    <citation type="journal article" date="2015" name="Nature">
        <title>rRNA introns, odd ribosomes, and small enigmatic genomes across a large radiation of phyla.</title>
        <authorList>
            <person name="Brown C.T."/>
            <person name="Hug L.A."/>
            <person name="Thomas B.C."/>
            <person name="Sharon I."/>
            <person name="Castelle C.J."/>
            <person name="Singh A."/>
            <person name="Wilkins M.J."/>
            <person name="Williams K.H."/>
            <person name="Banfield J.F."/>
        </authorList>
    </citation>
    <scope>NUCLEOTIDE SEQUENCE [LARGE SCALE GENOMIC DNA]</scope>
</reference>
<gene>
    <name evidence="2" type="ORF">UU67_C0018G0007</name>
</gene>
<feature type="domain" description="Helix-turn-helix" evidence="1">
    <location>
        <begin position="21"/>
        <end position="67"/>
    </location>
</feature>
<protein>
    <recommendedName>
        <fullName evidence="1">Helix-turn-helix domain-containing protein</fullName>
    </recommendedName>
</protein>
<dbReference type="InterPro" id="IPR009061">
    <property type="entry name" value="DNA-bd_dom_put_sf"/>
</dbReference>
<sequence>MLPVRYTFPVINASTMSEKTYRIKEVAKVLDVSVRSVFRYIHDGKLRATKIGYWRIAEADLTAFIAESANIRKPRKK</sequence>
<proteinExistence type="predicted"/>
<accession>A0A0G0WLS4</accession>
<dbReference type="EMBL" id="LCBN01000018">
    <property type="protein sequence ID" value="KKS13745.1"/>
    <property type="molecule type" value="Genomic_DNA"/>
</dbReference>
<comment type="caution">
    <text evidence="2">The sequence shown here is derived from an EMBL/GenBank/DDBJ whole genome shotgun (WGS) entry which is preliminary data.</text>
</comment>
<dbReference type="InterPro" id="IPR010093">
    <property type="entry name" value="SinI_DNA-bd"/>
</dbReference>
<dbReference type="NCBIfam" id="TIGR01764">
    <property type="entry name" value="excise"/>
    <property type="match status" value="1"/>
</dbReference>
<evidence type="ECO:0000259" key="1">
    <source>
        <dbReference type="Pfam" id="PF12728"/>
    </source>
</evidence>
<evidence type="ECO:0000313" key="3">
    <source>
        <dbReference type="Proteomes" id="UP000034753"/>
    </source>
</evidence>
<dbReference type="GO" id="GO:0003677">
    <property type="term" value="F:DNA binding"/>
    <property type="evidence" value="ECO:0007669"/>
    <property type="project" value="InterPro"/>
</dbReference>
<organism evidence="2 3">
    <name type="scientific">Candidatus Daviesbacteria bacterium GW2011_GWB1_41_5</name>
    <dbReference type="NCBI Taxonomy" id="1618429"/>
    <lineage>
        <taxon>Bacteria</taxon>
        <taxon>Candidatus Daviesiibacteriota</taxon>
    </lineage>
</organism>
<dbReference type="AlphaFoldDB" id="A0A0G0WLS4"/>
<dbReference type="Pfam" id="PF12728">
    <property type="entry name" value="HTH_17"/>
    <property type="match status" value="1"/>
</dbReference>
<dbReference type="Proteomes" id="UP000034753">
    <property type="component" value="Unassembled WGS sequence"/>
</dbReference>
<evidence type="ECO:0000313" key="2">
    <source>
        <dbReference type="EMBL" id="KKS13745.1"/>
    </source>
</evidence>
<name>A0A0G0WLS4_9BACT</name>